<proteinExistence type="inferred from homology"/>
<dbReference type="AlphaFoldDB" id="A0A081BS18"/>
<dbReference type="HOGENOM" id="CLU_164851_3_0_0"/>
<keyword evidence="2" id="KW-1277">Toxin-antitoxin system</keyword>
<keyword evidence="5" id="KW-0378">Hydrolase</keyword>
<dbReference type="GO" id="GO:0016787">
    <property type="term" value="F:hydrolase activity"/>
    <property type="evidence" value="ECO:0007669"/>
    <property type="project" value="UniProtKB-KW"/>
</dbReference>
<protein>
    <submittedName>
        <fullName evidence="8">YcfA family protein</fullName>
    </submittedName>
</protein>
<keyword evidence="3" id="KW-0540">Nuclease</keyword>
<keyword evidence="9" id="KW-1185">Reference proteome</keyword>
<evidence type="ECO:0000256" key="7">
    <source>
        <dbReference type="ARBA" id="ARBA00023016"/>
    </source>
</evidence>
<keyword evidence="6" id="KW-0694">RNA-binding</keyword>
<sequence length="71" mass="8288">MNQQWPSAKAKRVLAALLRIGWRIKRQTGSHRTLSRQEWPDYVFAFHDGDEIGRRMLARIAKQTGLKPDDL</sequence>
<keyword evidence="7" id="KW-0346">Stress response</keyword>
<reference evidence="8" key="1">
    <citation type="journal article" date="2015" name="PeerJ">
        <title>First genomic representation of candidate bacterial phylum KSB3 points to enhanced environmental sensing as a trigger of wastewater bulking.</title>
        <authorList>
            <person name="Sekiguchi Y."/>
            <person name="Ohashi A."/>
            <person name="Parks D.H."/>
            <person name="Yamauchi T."/>
            <person name="Tyson G.W."/>
            <person name="Hugenholtz P."/>
        </authorList>
    </citation>
    <scope>NUCLEOTIDE SEQUENCE [LARGE SCALE GENOMIC DNA]</scope>
</reference>
<name>A0A081BS18_9BACT</name>
<evidence type="ECO:0000256" key="4">
    <source>
        <dbReference type="ARBA" id="ARBA00022759"/>
    </source>
</evidence>
<dbReference type="EMBL" id="DF820460">
    <property type="protein sequence ID" value="GAK54199.1"/>
    <property type="molecule type" value="Genomic_DNA"/>
</dbReference>
<dbReference type="SUPFAM" id="SSF54786">
    <property type="entry name" value="YcfA/nrd intein domain"/>
    <property type="match status" value="1"/>
</dbReference>
<dbReference type="Proteomes" id="UP000030700">
    <property type="component" value="Unassembled WGS sequence"/>
</dbReference>
<evidence type="ECO:0000256" key="5">
    <source>
        <dbReference type="ARBA" id="ARBA00022801"/>
    </source>
</evidence>
<dbReference type="STRING" id="1499966.U14_05478"/>
<accession>A0A081BS18</accession>
<dbReference type="GO" id="GO:0004519">
    <property type="term" value="F:endonuclease activity"/>
    <property type="evidence" value="ECO:0007669"/>
    <property type="project" value="UniProtKB-KW"/>
</dbReference>
<dbReference type="InterPro" id="IPR012933">
    <property type="entry name" value="HicA_mRNA_interferase"/>
</dbReference>
<dbReference type="Gene3D" id="3.30.920.30">
    <property type="entry name" value="Hypothetical protein"/>
    <property type="match status" value="1"/>
</dbReference>
<evidence type="ECO:0000313" key="9">
    <source>
        <dbReference type="Proteomes" id="UP000030700"/>
    </source>
</evidence>
<keyword evidence="4" id="KW-0255">Endonuclease</keyword>
<dbReference type="Pfam" id="PF07927">
    <property type="entry name" value="HicA_toxin"/>
    <property type="match status" value="1"/>
</dbReference>
<evidence type="ECO:0000256" key="1">
    <source>
        <dbReference type="ARBA" id="ARBA00006620"/>
    </source>
</evidence>
<dbReference type="InterPro" id="IPR038570">
    <property type="entry name" value="HicA_sf"/>
</dbReference>
<dbReference type="GO" id="GO:0003729">
    <property type="term" value="F:mRNA binding"/>
    <property type="evidence" value="ECO:0007669"/>
    <property type="project" value="InterPro"/>
</dbReference>
<organism evidence="8">
    <name type="scientific">Candidatus Moduliflexus flocculans</name>
    <dbReference type="NCBI Taxonomy" id="1499966"/>
    <lineage>
        <taxon>Bacteria</taxon>
        <taxon>Candidatus Moduliflexota</taxon>
        <taxon>Candidatus Moduliflexia</taxon>
        <taxon>Candidatus Moduliflexales</taxon>
        <taxon>Candidatus Moduliflexaceae</taxon>
    </lineage>
</organism>
<comment type="similarity">
    <text evidence="1">Belongs to the HicA mRNA interferase family.</text>
</comment>
<evidence type="ECO:0000313" key="8">
    <source>
        <dbReference type="EMBL" id="GAK54199.1"/>
    </source>
</evidence>
<evidence type="ECO:0000256" key="6">
    <source>
        <dbReference type="ARBA" id="ARBA00022884"/>
    </source>
</evidence>
<evidence type="ECO:0000256" key="2">
    <source>
        <dbReference type="ARBA" id="ARBA00022649"/>
    </source>
</evidence>
<evidence type="ECO:0000256" key="3">
    <source>
        <dbReference type="ARBA" id="ARBA00022722"/>
    </source>
</evidence>
<gene>
    <name evidence="8" type="ORF">U14_05478</name>
</gene>